<dbReference type="Gene3D" id="1.10.150.50">
    <property type="entry name" value="Transcription Factor, Ets-1"/>
    <property type="match status" value="1"/>
</dbReference>
<dbReference type="OrthoDB" id="2411216at2759"/>
<evidence type="ECO:0000313" key="1">
    <source>
        <dbReference type="EMBL" id="CAG8728177.1"/>
    </source>
</evidence>
<name>A0A9N9IC65_9GLOM</name>
<dbReference type="InterPro" id="IPR013761">
    <property type="entry name" value="SAM/pointed_sf"/>
</dbReference>
<organism evidence="1 2">
    <name type="scientific">Ambispora leptoticha</name>
    <dbReference type="NCBI Taxonomy" id="144679"/>
    <lineage>
        <taxon>Eukaryota</taxon>
        <taxon>Fungi</taxon>
        <taxon>Fungi incertae sedis</taxon>
        <taxon>Mucoromycota</taxon>
        <taxon>Glomeromycotina</taxon>
        <taxon>Glomeromycetes</taxon>
        <taxon>Archaeosporales</taxon>
        <taxon>Ambisporaceae</taxon>
        <taxon>Ambispora</taxon>
    </lineage>
</organism>
<protein>
    <submittedName>
        <fullName evidence="1">7261_t:CDS:1</fullName>
    </submittedName>
</protein>
<comment type="caution">
    <text evidence="1">The sequence shown here is derived from an EMBL/GenBank/DDBJ whole genome shotgun (WGS) entry which is preliminary data.</text>
</comment>
<dbReference type="Proteomes" id="UP000789508">
    <property type="component" value="Unassembled WGS sequence"/>
</dbReference>
<keyword evidence="2" id="KW-1185">Reference proteome</keyword>
<dbReference type="EMBL" id="CAJVPS010029175">
    <property type="protein sequence ID" value="CAG8728177.1"/>
    <property type="molecule type" value="Genomic_DNA"/>
</dbReference>
<reference evidence="1" key="1">
    <citation type="submission" date="2021-06" db="EMBL/GenBank/DDBJ databases">
        <authorList>
            <person name="Kallberg Y."/>
            <person name="Tangrot J."/>
            <person name="Rosling A."/>
        </authorList>
    </citation>
    <scope>NUCLEOTIDE SEQUENCE</scope>
    <source>
        <strain evidence="1">FL130A</strain>
    </source>
</reference>
<feature type="non-terminal residue" evidence="1">
    <location>
        <position position="1"/>
    </location>
</feature>
<accession>A0A9N9IC65</accession>
<proteinExistence type="predicted"/>
<evidence type="ECO:0000313" key="2">
    <source>
        <dbReference type="Proteomes" id="UP000789508"/>
    </source>
</evidence>
<gene>
    <name evidence="1" type="ORF">ALEPTO_LOCUS12519</name>
</gene>
<feature type="non-terminal residue" evidence="1">
    <location>
        <position position="123"/>
    </location>
</feature>
<sequence length="123" mass="14127">RVKGDTFLALKYEMLVNPPLGIPVGPAVKLVEFINKIHGGKRTSFSLTPCHIREYLLILVLFFPASYRKKLPKKHIYVIVESTVTTESPNKRRKYDNDDEKLGRFWNALKDGKVEKHDGGQFL</sequence>
<dbReference type="AlphaFoldDB" id="A0A9N9IC65"/>